<proteinExistence type="predicted"/>
<gene>
    <name evidence="1" type="ORF">GCM10009754_14740</name>
</gene>
<sequence>MDPRMPVMDGPTRCARRLPPSVAAVLATVKTHPLNIYGKLGVGDRCQPRTAARHSS</sequence>
<protein>
    <submittedName>
        <fullName evidence="1">Uncharacterized protein</fullName>
    </submittedName>
</protein>
<organism evidence="1 2">
    <name type="scientific">Amycolatopsis minnesotensis</name>
    <dbReference type="NCBI Taxonomy" id="337894"/>
    <lineage>
        <taxon>Bacteria</taxon>
        <taxon>Bacillati</taxon>
        <taxon>Actinomycetota</taxon>
        <taxon>Actinomycetes</taxon>
        <taxon>Pseudonocardiales</taxon>
        <taxon>Pseudonocardiaceae</taxon>
        <taxon>Amycolatopsis</taxon>
    </lineage>
</organism>
<reference evidence="2" key="1">
    <citation type="journal article" date="2019" name="Int. J. Syst. Evol. Microbiol.">
        <title>The Global Catalogue of Microorganisms (GCM) 10K type strain sequencing project: providing services to taxonomists for standard genome sequencing and annotation.</title>
        <authorList>
            <consortium name="The Broad Institute Genomics Platform"/>
            <consortium name="The Broad Institute Genome Sequencing Center for Infectious Disease"/>
            <person name="Wu L."/>
            <person name="Ma J."/>
        </authorList>
    </citation>
    <scope>NUCLEOTIDE SEQUENCE [LARGE SCALE GENOMIC DNA]</scope>
    <source>
        <strain evidence="2">JCM 14545</strain>
    </source>
</reference>
<comment type="caution">
    <text evidence="1">The sequence shown here is derived from an EMBL/GenBank/DDBJ whole genome shotgun (WGS) entry which is preliminary data.</text>
</comment>
<evidence type="ECO:0000313" key="1">
    <source>
        <dbReference type="EMBL" id="GAA1947569.1"/>
    </source>
</evidence>
<dbReference type="RefSeq" id="WP_344414852.1">
    <property type="nucleotide sequence ID" value="NZ_BAAANN010000004.1"/>
</dbReference>
<evidence type="ECO:0000313" key="2">
    <source>
        <dbReference type="Proteomes" id="UP001501116"/>
    </source>
</evidence>
<dbReference type="Proteomes" id="UP001501116">
    <property type="component" value="Unassembled WGS sequence"/>
</dbReference>
<keyword evidence="2" id="KW-1185">Reference proteome</keyword>
<name>A0ABP5BMT4_9PSEU</name>
<dbReference type="EMBL" id="BAAANN010000004">
    <property type="protein sequence ID" value="GAA1947569.1"/>
    <property type="molecule type" value="Genomic_DNA"/>
</dbReference>
<accession>A0ABP5BMT4</accession>